<dbReference type="RefSeq" id="WP_310471099.1">
    <property type="nucleotide sequence ID" value="NZ_CP136522.1"/>
</dbReference>
<dbReference type="PANTHER" id="PTHR37526">
    <property type="entry name" value="PROTEIN TUSB"/>
    <property type="match status" value="1"/>
</dbReference>
<protein>
    <submittedName>
        <fullName evidence="1">Sulfurtransferase complex subunit TusB</fullName>
    </submittedName>
</protein>
<dbReference type="InterPro" id="IPR027396">
    <property type="entry name" value="DsrEFH-like"/>
</dbReference>
<reference evidence="1 2" key="1">
    <citation type="submission" date="2023-10" db="EMBL/GenBank/DDBJ databases">
        <title>Complete genome sequence of Shewanella sp. DAU334.</title>
        <authorList>
            <person name="Lee Y.-S."/>
            <person name="Jeong H.-R."/>
            <person name="Hwang E.-J."/>
            <person name="Choi Y.-L."/>
            <person name="Kim G.-D."/>
        </authorList>
    </citation>
    <scope>NUCLEOTIDE SEQUENCE [LARGE SCALE GENOMIC DNA]</scope>
    <source>
        <strain evidence="1 2">DAU334</strain>
    </source>
</reference>
<dbReference type="Pfam" id="PF04077">
    <property type="entry name" value="DsrH"/>
    <property type="match status" value="1"/>
</dbReference>
<dbReference type="Gene3D" id="3.40.1260.10">
    <property type="entry name" value="DsrEFH-like"/>
    <property type="match status" value="1"/>
</dbReference>
<gene>
    <name evidence="1" type="primary">tusB</name>
    <name evidence="1" type="ORF">RGE70_08855</name>
</gene>
<dbReference type="EMBL" id="CP136522">
    <property type="protein sequence ID" value="WOT06829.1"/>
    <property type="molecule type" value="Genomic_DNA"/>
</dbReference>
<dbReference type="Proteomes" id="UP001529491">
    <property type="component" value="Chromosome"/>
</dbReference>
<sequence>MILHHIQSSPMQSSALKTCLRYIAPSDSILLSGNAVNCLLTLEWQNLLAPYNVMVLSDDVIARGLKSRLNVYKQIEFNEFVNASLTHNKVISW</sequence>
<proteinExistence type="predicted"/>
<evidence type="ECO:0000313" key="2">
    <source>
        <dbReference type="Proteomes" id="UP001529491"/>
    </source>
</evidence>
<dbReference type="InterPro" id="IPR007215">
    <property type="entry name" value="Sulphur_relay_TusB/DsrH"/>
</dbReference>
<accession>A0ABZ0K2R5</accession>
<name>A0ABZ0K2R5_9GAMM</name>
<dbReference type="SUPFAM" id="SSF75169">
    <property type="entry name" value="DsrEFH-like"/>
    <property type="match status" value="1"/>
</dbReference>
<organism evidence="1 2">
    <name type="scientific">Shewanella youngdeokensis</name>
    <dbReference type="NCBI Taxonomy" id="2999068"/>
    <lineage>
        <taxon>Bacteria</taxon>
        <taxon>Pseudomonadati</taxon>
        <taxon>Pseudomonadota</taxon>
        <taxon>Gammaproteobacteria</taxon>
        <taxon>Alteromonadales</taxon>
        <taxon>Shewanellaceae</taxon>
        <taxon>Shewanella</taxon>
    </lineage>
</organism>
<dbReference type="PANTHER" id="PTHR37526:SF1">
    <property type="entry name" value="PROTEIN TUSB"/>
    <property type="match status" value="1"/>
</dbReference>
<keyword evidence="2" id="KW-1185">Reference proteome</keyword>
<dbReference type="NCBIfam" id="TIGR03011">
    <property type="entry name" value="sulf_tusB_dsrH"/>
    <property type="match status" value="1"/>
</dbReference>
<evidence type="ECO:0000313" key="1">
    <source>
        <dbReference type="EMBL" id="WOT06829.1"/>
    </source>
</evidence>